<organism evidence="1 2">
    <name type="scientific">Dreissena polymorpha</name>
    <name type="common">Zebra mussel</name>
    <name type="synonym">Mytilus polymorpha</name>
    <dbReference type="NCBI Taxonomy" id="45954"/>
    <lineage>
        <taxon>Eukaryota</taxon>
        <taxon>Metazoa</taxon>
        <taxon>Spiralia</taxon>
        <taxon>Lophotrochozoa</taxon>
        <taxon>Mollusca</taxon>
        <taxon>Bivalvia</taxon>
        <taxon>Autobranchia</taxon>
        <taxon>Heteroconchia</taxon>
        <taxon>Euheterodonta</taxon>
        <taxon>Imparidentia</taxon>
        <taxon>Neoheterodontei</taxon>
        <taxon>Myida</taxon>
        <taxon>Dreissenoidea</taxon>
        <taxon>Dreissenidae</taxon>
        <taxon>Dreissena</taxon>
    </lineage>
</organism>
<gene>
    <name evidence="1" type="ORF">DPMN_118733</name>
</gene>
<accession>A0A9D4JQI9</accession>
<comment type="caution">
    <text evidence="1">The sequence shown here is derived from an EMBL/GenBank/DDBJ whole genome shotgun (WGS) entry which is preliminary data.</text>
</comment>
<protein>
    <submittedName>
        <fullName evidence="1">Uncharacterized protein</fullName>
    </submittedName>
</protein>
<reference evidence="1" key="2">
    <citation type="submission" date="2020-11" db="EMBL/GenBank/DDBJ databases">
        <authorList>
            <person name="McCartney M.A."/>
            <person name="Auch B."/>
            <person name="Kono T."/>
            <person name="Mallez S."/>
            <person name="Becker A."/>
            <person name="Gohl D.M."/>
            <person name="Silverstein K.A.T."/>
            <person name="Koren S."/>
            <person name="Bechman K.B."/>
            <person name="Herman A."/>
            <person name="Abrahante J.E."/>
            <person name="Garbe J."/>
        </authorList>
    </citation>
    <scope>NUCLEOTIDE SEQUENCE</scope>
    <source>
        <strain evidence="1">Duluth1</strain>
        <tissue evidence="1">Whole animal</tissue>
    </source>
</reference>
<reference evidence="1" key="1">
    <citation type="journal article" date="2019" name="bioRxiv">
        <title>The Genome of the Zebra Mussel, Dreissena polymorpha: A Resource for Invasive Species Research.</title>
        <authorList>
            <person name="McCartney M.A."/>
            <person name="Auch B."/>
            <person name="Kono T."/>
            <person name="Mallez S."/>
            <person name="Zhang Y."/>
            <person name="Obille A."/>
            <person name="Becker A."/>
            <person name="Abrahante J.E."/>
            <person name="Garbe J."/>
            <person name="Badalamenti J.P."/>
            <person name="Herman A."/>
            <person name="Mangelson H."/>
            <person name="Liachko I."/>
            <person name="Sullivan S."/>
            <person name="Sone E.D."/>
            <person name="Koren S."/>
            <person name="Silverstein K.A.T."/>
            <person name="Beckman K.B."/>
            <person name="Gohl D.M."/>
        </authorList>
    </citation>
    <scope>NUCLEOTIDE SEQUENCE</scope>
    <source>
        <strain evidence="1">Duluth1</strain>
        <tissue evidence="1">Whole animal</tissue>
    </source>
</reference>
<dbReference type="AlphaFoldDB" id="A0A9D4JQI9"/>
<evidence type="ECO:0000313" key="2">
    <source>
        <dbReference type="Proteomes" id="UP000828390"/>
    </source>
</evidence>
<name>A0A9D4JQI9_DREPO</name>
<dbReference type="Proteomes" id="UP000828390">
    <property type="component" value="Unassembled WGS sequence"/>
</dbReference>
<evidence type="ECO:0000313" key="1">
    <source>
        <dbReference type="EMBL" id="KAH3817203.1"/>
    </source>
</evidence>
<dbReference type="EMBL" id="JAIWYP010000005">
    <property type="protein sequence ID" value="KAH3817203.1"/>
    <property type="molecule type" value="Genomic_DNA"/>
</dbReference>
<sequence>MLEWELHISIVSLGGMVFFFDTTENRLEHSELVICWEIRDKCVPDMIVARLLAVCLLRCALHSAQFANMAAF</sequence>
<keyword evidence="2" id="KW-1185">Reference proteome</keyword>
<proteinExistence type="predicted"/>